<dbReference type="EMBL" id="JAWDGP010005023">
    <property type="protein sequence ID" value="KAK3760304.1"/>
    <property type="molecule type" value="Genomic_DNA"/>
</dbReference>
<reference evidence="1" key="1">
    <citation type="journal article" date="2023" name="G3 (Bethesda)">
        <title>A reference genome for the long-term kleptoplast-retaining sea slug Elysia crispata morphotype clarki.</title>
        <authorList>
            <person name="Eastman K.E."/>
            <person name="Pendleton A.L."/>
            <person name="Shaikh M.A."/>
            <person name="Suttiyut T."/>
            <person name="Ogas R."/>
            <person name="Tomko P."/>
            <person name="Gavelis G."/>
            <person name="Widhalm J.R."/>
            <person name="Wisecaver J.H."/>
        </authorList>
    </citation>
    <scope>NUCLEOTIDE SEQUENCE</scope>
    <source>
        <strain evidence="1">ECLA1</strain>
    </source>
</reference>
<protein>
    <submittedName>
        <fullName evidence="1">Uncharacterized protein</fullName>
    </submittedName>
</protein>
<dbReference type="Proteomes" id="UP001283361">
    <property type="component" value="Unassembled WGS sequence"/>
</dbReference>
<evidence type="ECO:0000313" key="1">
    <source>
        <dbReference type="EMBL" id="KAK3760304.1"/>
    </source>
</evidence>
<keyword evidence="2" id="KW-1185">Reference proteome</keyword>
<name>A0AAE1D7G9_9GAST</name>
<proteinExistence type="predicted"/>
<organism evidence="1 2">
    <name type="scientific">Elysia crispata</name>
    <name type="common">lettuce slug</name>
    <dbReference type="NCBI Taxonomy" id="231223"/>
    <lineage>
        <taxon>Eukaryota</taxon>
        <taxon>Metazoa</taxon>
        <taxon>Spiralia</taxon>
        <taxon>Lophotrochozoa</taxon>
        <taxon>Mollusca</taxon>
        <taxon>Gastropoda</taxon>
        <taxon>Heterobranchia</taxon>
        <taxon>Euthyneura</taxon>
        <taxon>Panpulmonata</taxon>
        <taxon>Sacoglossa</taxon>
        <taxon>Placobranchoidea</taxon>
        <taxon>Plakobranchidae</taxon>
        <taxon>Elysia</taxon>
    </lineage>
</organism>
<evidence type="ECO:0000313" key="2">
    <source>
        <dbReference type="Proteomes" id="UP001283361"/>
    </source>
</evidence>
<accession>A0AAE1D7G9</accession>
<dbReference type="AlphaFoldDB" id="A0AAE1D7G9"/>
<gene>
    <name evidence="1" type="ORF">RRG08_054114</name>
</gene>
<comment type="caution">
    <text evidence="1">The sequence shown here is derived from an EMBL/GenBank/DDBJ whole genome shotgun (WGS) entry which is preliminary data.</text>
</comment>
<sequence length="105" mass="11565">MPSAILISLLMTSAVRTPFGQLYFISAFMTSGSEHHQLYFISLLHFCQEAIIHNISLPAAPVRNTISCISYSLPLSSVRTPSAAFHFAAHELCQNTISCISFRCS</sequence>